<reference evidence="2" key="1">
    <citation type="submission" date="2019-06" db="EMBL/GenBank/DDBJ databases">
        <title>Sulfurimonas gotlandica sp. nov., a chemoautotrophic and psychrotolerant epsilonproteobacterium isolated from a pelagic redoxcline, and an emended description of the genus Sulfurimonas.</title>
        <authorList>
            <person name="Wang S."/>
            <person name="Jiang L."/>
            <person name="Shao Z."/>
        </authorList>
    </citation>
    <scope>NUCLEOTIDE SEQUENCE [LARGE SCALE GENOMIC DNA]</scope>
    <source>
        <strain evidence="2">1-1N</strain>
    </source>
</reference>
<sequence>MEVSMSPKLIIVADSQHFKLFEVKKDPLERESTQLLEIVDSLDMHERLSEKVSDQHGNFKGVGVSGAGEDHNLETEWENRRIKEIAKQISEALQKHTHDLWYFAAPKAINNQIVELLDEKNKKNMKINLHSDLTNIPNDKLLEHFTK</sequence>
<protein>
    <submittedName>
        <fullName evidence="1">Host attachment protein</fullName>
    </submittedName>
</protein>
<dbReference type="KEGG" id="suln:FJR47_03370"/>
<proteinExistence type="predicted"/>
<accession>A0AAJ4A338</accession>
<dbReference type="EMBL" id="CP041166">
    <property type="protein sequence ID" value="QFR42994.1"/>
    <property type="molecule type" value="Genomic_DNA"/>
</dbReference>
<keyword evidence="2" id="KW-1185">Reference proteome</keyword>
<gene>
    <name evidence="1" type="ORF">FJR47_03370</name>
</gene>
<name>A0AAJ4A338_9BACT</name>
<dbReference type="InterPro" id="IPR019291">
    <property type="entry name" value="Host_attachment_protein"/>
</dbReference>
<evidence type="ECO:0000313" key="2">
    <source>
        <dbReference type="Proteomes" id="UP000326061"/>
    </source>
</evidence>
<dbReference type="Pfam" id="PF10116">
    <property type="entry name" value="Host_attach"/>
    <property type="match status" value="1"/>
</dbReference>
<evidence type="ECO:0000313" key="1">
    <source>
        <dbReference type="EMBL" id="QFR42994.1"/>
    </source>
</evidence>
<organism evidence="1 2">
    <name type="scientific">Sulfurimonas xiamenensis</name>
    <dbReference type="NCBI Taxonomy" id="2590021"/>
    <lineage>
        <taxon>Bacteria</taxon>
        <taxon>Pseudomonadati</taxon>
        <taxon>Campylobacterota</taxon>
        <taxon>Epsilonproteobacteria</taxon>
        <taxon>Campylobacterales</taxon>
        <taxon>Sulfurimonadaceae</taxon>
        <taxon>Sulfurimonas</taxon>
    </lineage>
</organism>
<dbReference type="AlphaFoldDB" id="A0AAJ4A338"/>
<dbReference type="Proteomes" id="UP000326061">
    <property type="component" value="Chromosome"/>
</dbReference>